<feature type="region of interest" description="Disordered" evidence="2">
    <location>
        <begin position="1318"/>
        <end position="1337"/>
    </location>
</feature>
<feature type="region of interest" description="Disordered" evidence="2">
    <location>
        <begin position="504"/>
        <end position="566"/>
    </location>
</feature>
<comment type="caution">
    <text evidence="3">The sequence shown here is derived from an EMBL/GenBank/DDBJ whole genome shotgun (WGS) entry which is preliminary data.</text>
</comment>
<feature type="region of interest" description="Disordered" evidence="2">
    <location>
        <begin position="1"/>
        <end position="21"/>
    </location>
</feature>
<feature type="region of interest" description="Disordered" evidence="2">
    <location>
        <begin position="1529"/>
        <end position="1553"/>
    </location>
</feature>
<feature type="compositionally biased region" description="Low complexity" evidence="2">
    <location>
        <begin position="517"/>
        <end position="526"/>
    </location>
</feature>
<reference evidence="3" key="1">
    <citation type="journal article" date="2020" name="bioRxiv">
        <title>Comparative genomics of Chlamydomonas.</title>
        <authorList>
            <person name="Craig R.J."/>
            <person name="Hasan A.R."/>
            <person name="Ness R.W."/>
            <person name="Keightley P.D."/>
        </authorList>
    </citation>
    <scope>NUCLEOTIDE SEQUENCE</scope>
    <source>
        <strain evidence="3">CCAP 11/173</strain>
    </source>
</reference>
<feature type="region of interest" description="Disordered" evidence="2">
    <location>
        <begin position="150"/>
        <end position="171"/>
    </location>
</feature>
<feature type="compositionally biased region" description="Low complexity" evidence="2">
    <location>
        <begin position="429"/>
        <end position="439"/>
    </location>
</feature>
<feature type="region of interest" description="Disordered" evidence="2">
    <location>
        <begin position="242"/>
        <end position="281"/>
    </location>
</feature>
<feature type="compositionally biased region" description="Low complexity" evidence="2">
    <location>
        <begin position="80"/>
        <end position="104"/>
    </location>
</feature>
<feature type="region of interest" description="Disordered" evidence="2">
    <location>
        <begin position="185"/>
        <end position="222"/>
    </location>
</feature>
<keyword evidence="4" id="KW-1185">Reference proteome</keyword>
<feature type="compositionally biased region" description="Low complexity" evidence="2">
    <location>
        <begin position="829"/>
        <end position="842"/>
    </location>
</feature>
<evidence type="ECO:0008006" key="5">
    <source>
        <dbReference type="Google" id="ProtNLM"/>
    </source>
</evidence>
<protein>
    <recommendedName>
        <fullName evidence="5">RAP domain-containing protein</fullName>
    </recommendedName>
</protein>
<organism evidence="3 4">
    <name type="scientific">Chlamydomonas schloesseri</name>
    <dbReference type="NCBI Taxonomy" id="2026947"/>
    <lineage>
        <taxon>Eukaryota</taxon>
        <taxon>Viridiplantae</taxon>
        <taxon>Chlorophyta</taxon>
        <taxon>core chlorophytes</taxon>
        <taxon>Chlorophyceae</taxon>
        <taxon>CS clade</taxon>
        <taxon>Chlamydomonadales</taxon>
        <taxon>Chlamydomonadaceae</taxon>
        <taxon>Chlamydomonas</taxon>
    </lineage>
</organism>
<proteinExistence type="predicted"/>
<dbReference type="PANTHER" id="PTHR13037">
    <property type="entry name" value="FORMIN"/>
    <property type="match status" value="1"/>
</dbReference>
<gene>
    <name evidence="3" type="ORF">HYH02_001635</name>
</gene>
<feature type="compositionally biased region" description="Low complexity" evidence="2">
    <location>
        <begin position="39"/>
        <end position="48"/>
    </location>
</feature>
<evidence type="ECO:0000256" key="2">
    <source>
        <dbReference type="SAM" id="MobiDB-lite"/>
    </source>
</evidence>
<feature type="region of interest" description="Disordered" evidence="2">
    <location>
        <begin position="419"/>
        <end position="469"/>
    </location>
</feature>
<accession>A0A836BBB0</accession>
<evidence type="ECO:0000256" key="1">
    <source>
        <dbReference type="ARBA" id="ARBA00022581"/>
    </source>
</evidence>
<name>A0A836BBB0_9CHLO</name>
<feature type="region of interest" description="Disordered" evidence="2">
    <location>
        <begin position="39"/>
        <end position="132"/>
    </location>
</feature>
<dbReference type="Proteomes" id="UP000613740">
    <property type="component" value="Unassembled WGS sequence"/>
</dbReference>
<feature type="compositionally biased region" description="Basic and acidic residues" evidence="2">
    <location>
        <begin position="105"/>
        <end position="117"/>
    </location>
</feature>
<feature type="region of interest" description="Disordered" evidence="2">
    <location>
        <begin position="293"/>
        <end position="314"/>
    </location>
</feature>
<dbReference type="PANTHER" id="PTHR13037:SF24">
    <property type="entry name" value="POLYCOMB PROTEIN PCL-RELATED"/>
    <property type="match status" value="1"/>
</dbReference>
<sequence length="1634" mass="163586">MYQVSEPRADGPAHGSSMASPAAAYGVADAGAAAGMPALVGAVGSTPSGAPPPRATATPASAQDGGAQQEGHLRAGGGALASSGPGQVSGRAGAAPARAAGPAREGLDAHERRRVEDAPSPAADARVAGTDAVPQAVPEPAAALVPVAAQAGQLDSGDSRDSASRTTAQQQAAVPVALGLGLSARVDTGAGPGSSTGTSSSGTGRAPAAGGDGVGGGGNSSASLQERMMAARRAVVMMQWEQHMGRRGRSGAQPPANGKDGSISISSSSSSSKTDASNNTISTTSVISRTGGAEASIQDVQQPTAEQAPASSVAAGAIQTGGRAAAQTAGTATPAAATTTATASGSICSTAPAQALAAGATASGVPQPAGLSLPLAGVRPALLDRTIQGRIARLQAAQAKLRAARMARVGAALQPEQAVAPLQPPPPAQTKAVQQQQQPGNMAPTGRAAATSPPRLQRDPASTPDAPAVADVSASKSMLSAPTAVVGASLTGAAAAFASLTASPTPAEAPGPTGRQSPSAPASSAATTRGAFTSAAPETRSAGASTTTTDAPSTGGGGANRSTPAAIPPATAAAAAAAAAAPVAAPVPPEVSAARDLLSRLSRYQPTSREDGPAVLAPYARYAPAAYQAAAAAAAAQPQALLAPLSLPQLAAVAAAYAAAGHRHEPLLEALASVALAKAGGGTSTGGGSSRVQSGKAGPVAKRTRLTFRAACVFLTALARLGYRGGSVTRLAAALGVWLARQLHSGAVAPRTKWKGTWLAAALWAYATLEQLPAAGAGAATSAAAATPASSAAANAIVPEATVAQSRAAGVASALPASPAVRDAPRSLQAQPQQPQQRQQAPGSPEPELELARGGVLLFTEAAEAVRVAPGWLHLLDGREALWSLWAFRKAAAAYGRGGEGSAAGAVYVAAAGGYALLQSGGRRSAPAAGEGGGGGAEGGGGAAALPLVVAAPRYEANPLVELKLAARATALLPQLDPGQLAEAHVLLLEAAGGVEALRDQFPGALAALRRCAMARADSLRPQPLAIMVAALAVMQVRDVVWLSALAMACRNKMINMQPDQIAAVLHAFGSVLRFHHLPLFHAAAVVCSVPASGMWRLGGMGAGEVLRLAAAYAATRHYEARLLRAAAERMLQLGAAGSSAGQRAGLLQSLSALHYRHNPLLRAVAAETFGLAAHGSGTAAPPAPPSLLVTVAEACGQLQHRPPGLLQALHASRAAVWPRMGLGQRATLCWALLVLTGGLPAAAHPPGVKAEVEAAKQQGHQRQQELQLALLLQALVEYLQALGGGTQRWPPTAPSSHHVQLLVACSVLASYTAPPATTSLEPQQARGEQRSMPASLPPQLQQVRRELDKLPPGALQRALEVERRARGAAIGAWAGEVAAAVREVLQEAGMSEGGTQEGRQRLPAASPYWLRQPAAALVSWEVSTAVEACNGAMQVDVAVELELELDVGEARPGVKARGRGWKSVAQLTAEMPGGEGVTGSGAVDVEQPTRRQRRRLRIALDLCPLPPPPPRTSAPVLSAPAKIAAGAGAAGAGAGGSGAGAAAEPAQDRTPGVPRSLAVGAALGGAVVRNSRWLLSGAGALRRRLLMRGGWLVVPVRERRWKELRSAEQRRRAVRDWLRVACAQLDDALLVGA</sequence>
<evidence type="ECO:0000313" key="3">
    <source>
        <dbReference type="EMBL" id="KAG2453412.1"/>
    </source>
</evidence>
<evidence type="ECO:0000313" key="4">
    <source>
        <dbReference type="Proteomes" id="UP000613740"/>
    </source>
</evidence>
<keyword evidence="1" id="KW-0945">Host-virus interaction</keyword>
<dbReference type="EMBL" id="JAEHOD010000003">
    <property type="protein sequence ID" value="KAG2453412.1"/>
    <property type="molecule type" value="Genomic_DNA"/>
</dbReference>
<feature type="region of interest" description="Disordered" evidence="2">
    <location>
        <begin position="822"/>
        <end position="848"/>
    </location>
</feature>
<feature type="compositionally biased region" description="Gly residues" evidence="2">
    <location>
        <begin position="210"/>
        <end position="219"/>
    </location>
</feature>
<dbReference type="OrthoDB" id="546251at2759"/>
<feature type="compositionally biased region" description="Gly residues" evidence="2">
    <location>
        <begin position="1529"/>
        <end position="1540"/>
    </location>
</feature>
<feature type="compositionally biased region" description="Low complexity" evidence="2">
    <location>
        <begin position="193"/>
        <end position="209"/>
    </location>
</feature>
<feature type="compositionally biased region" description="Polar residues" evidence="2">
    <location>
        <begin position="542"/>
        <end position="552"/>
    </location>
</feature>
<feature type="compositionally biased region" description="Low complexity" evidence="2">
    <location>
        <begin position="262"/>
        <end position="281"/>
    </location>
</feature>